<reference evidence="1" key="1">
    <citation type="submission" date="2022-10" db="EMBL/GenBank/DDBJ databases">
        <title>Culturing micro-colonial fungi from biological soil crusts in the Mojave desert and describing Neophaeococcomyces mojavensis, and introducing the new genera and species Taxawa tesnikishii.</title>
        <authorList>
            <person name="Kurbessoian T."/>
            <person name="Stajich J.E."/>
        </authorList>
    </citation>
    <scope>NUCLEOTIDE SEQUENCE</scope>
    <source>
        <strain evidence="1">JES_112</strain>
    </source>
</reference>
<dbReference type="EMBL" id="JAPDRQ010000163">
    <property type="protein sequence ID" value="KAJ9653189.1"/>
    <property type="molecule type" value="Genomic_DNA"/>
</dbReference>
<gene>
    <name evidence="1" type="ORF">H2198_007600</name>
</gene>
<proteinExistence type="predicted"/>
<evidence type="ECO:0000313" key="1">
    <source>
        <dbReference type="EMBL" id="KAJ9653189.1"/>
    </source>
</evidence>
<name>A0ACC2ZZP9_9EURO</name>
<dbReference type="Proteomes" id="UP001172386">
    <property type="component" value="Unassembled WGS sequence"/>
</dbReference>
<accession>A0ACC2ZZP9</accession>
<comment type="caution">
    <text evidence="1">The sequence shown here is derived from an EMBL/GenBank/DDBJ whole genome shotgun (WGS) entry which is preliminary data.</text>
</comment>
<keyword evidence="2" id="KW-1185">Reference proteome</keyword>
<protein>
    <submittedName>
        <fullName evidence="1">Uncharacterized protein</fullName>
    </submittedName>
</protein>
<sequence>MIKKHLAGAKTDSKEEDGLFREIVRLGTGEALVFCPTAVLSVPLGRPKLLQDSYAKVRIRDRLSADGGQSILPSHQFNDGGDNIAINVMEFRRYDSANLPAPGSLAGRGKGKGLQHNGSTSTNYTSVNDNTLKPSSASLTRSVSVGPSSSTSSTFGISEGNSVASTNPSAGHKRQRSAEVQQPVKQPKSTDPIAISEKAYPSKHEAVSIPQLEDFMYTVITDKMKEKRTHNWGIAGFIGTALELTSAKCGLPKHYLLSHDLVDRSKYKDGSDMMKAMFKKYYNDRGIAKNLRPDVPWVK</sequence>
<evidence type="ECO:0000313" key="2">
    <source>
        <dbReference type="Proteomes" id="UP001172386"/>
    </source>
</evidence>
<organism evidence="1 2">
    <name type="scientific">Neophaeococcomyces mojaviensis</name>
    <dbReference type="NCBI Taxonomy" id="3383035"/>
    <lineage>
        <taxon>Eukaryota</taxon>
        <taxon>Fungi</taxon>
        <taxon>Dikarya</taxon>
        <taxon>Ascomycota</taxon>
        <taxon>Pezizomycotina</taxon>
        <taxon>Eurotiomycetes</taxon>
        <taxon>Chaetothyriomycetidae</taxon>
        <taxon>Chaetothyriales</taxon>
        <taxon>Chaetothyriales incertae sedis</taxon>
        <taxon>Neophaeococcomyces</taxon>
    </lineage>
</organism>